<dbReference type="EMBL" id="CP045644">
    <property type="protein sequence ID" value="QFZ87310.1"/>
    <property type="molecule type" value="Genomic_DNA"/>
</dbReference>
<evidence type="ECO:0000313" key="4">
    <source>
        <dbReference type="Proteomes" id="UP000326780"/>
    </source>
</evidence>
<dbReference type="PANTHER" id="PTHR38768">
    <property type="entry name" value="UPF0502 PROTEIN YCEH"/>
    <property type="match status" value="1"/>
</dbReference>
<reference evidence="3 4" key="1">
    <citation type="submission" date="2019-10" db="EMBL/GenBank/DDBJ databases">
        <title>Complete genome sequence of Variovorax paradoxus 5C-2.</title>
        <authorList>
            <person name="Gogoleva N.E."/>
            <person name="Balkin A.S."/>
        </authorList>
    </citation>
    <scope>NUCLEOTIDE SEQUENCE [LARGE SCALE GENOMIC DNA]</scope>
    <source>
        <strain evidence="3 4">5C-2</strain>
    </source>
</reference>
<dbReference type="Gene3D" id="1.10.10.10">
    <property type="entry name" value="Winged helix-like DNA-binding domain superfamily/Winged helix DNA-binding domain"/>
    <property type="match status" value="2"/>
</dbReference>
<evidence type="ECO:0000256" key="1">
    <source>
        <dbReference type="HAMAP-Rule" id="MF_01584"/>
    </source>
</evidence>
<proteinExistence type="inferred from homology"/>
<dbReference type="RefSeq" id="WP_153285724.1">
    <property type="nucleotide sequence ID" value="NZ_CP045644.1"/>
</dbReference>
<evidence type="ECO:0000313" key="3">
    <source>
        <dbReference type="EMBL" id="QFZ87310.1"/>
    </source>
</evidence>
<organism evidence="3 4">
    <name type="scientific">Variovorax paradoxus</name>
    <dbReference type="NCBI Taxonomy" id="34073"/>
    <lineage>
        <taxon>Bacteria</taxon>
        <taxon>Pseudomonadati</taxon>
        <taxon>Pseudomonadota</taxon>
        <taxon>Betaproteobacteria</taxon>
        <taxon>Burkholderiales</taxon>
        <taxon>Comamonadaceae</taxon>
        <taxon>Variovorax</taxon>
    </lineage>
</organism>
<dbReference type="InterPro" id="IPR036388">
    <property type="entry name" value="WH-like_DNA-bd_sf"/>
</dbReference>
<dbReference type="InterPro" id="IPR036390">
    <property type="entry name" value="WH_DNA-bd_sf"/>
</dbReference>
<feature type="region of interest" description="Disordered" evidence="2">
    <location>
        <begin position="165"/>
        <end position="184"/>
    </location>
</feature>
<dbReference type="AlphaFoldDB" id="A0A5Q0MBV4"/>
<dbReference type="PANTHER" id="PTHR38768:SF1">
    <property type="entry name" value="UPF0502 PROTEIN YCEH"/>
    <property type="match status" value="1"/>
</dbReference>
<comment type="similarity">
    <text evidence="1">Belongs to the UPF0502 family.</text>
</comment>
<dbReference type="InterPro" id="IPR007432">
    <property type="entry name" value="DUF480"/>
</dbReference>
<evidence type="ECO:0000256" key="2">
    <source>
        <dbReference type="SAM" id="MobiDB-lite"/>
    </source>
</evidence>
<dbReference type="HAMAP" id="MF_01584">
    <property type="entry name" value="UPF0502"/>
    <property type="match status" value="1"/>
</dbReference>
<accession>A0A5Q0MBV4</accession>
<dbReference type="SUPFAM" id="SSF46785">
    <property type="entry name" value="Winged helix' DNA-binding domain"/>
    <property type="match status" value="2"/>
</dbReference>
<sequence>MSTPLPVLSLLETRVLGVLAEKQRTVPDSYPLTLNSLVSGCNQKTSRNPVLELSESQVQAAIESLKGYSLVAETSGGRAFRYEHNADRVLRIPSQSVILLTVLMLRGPQTAGELRIACDRMHNFADISSVEGFLNELAERPAGALVVKLARLPGARESRWAHLLSGPPTEEVAGPGASGDGAFSTHGDSLGEVAALKANVARLETEVASLKALLGRVCSELGISPDAPATPEAPEA</sequence>
<dbReference type="Proteomes" id="UP000326780">
    <property type="component" value="Chromosome"/>
</dbReference>
<name>A0A5Q0MBV4_VARPD</name>
<protein>
    <submittedName>
        <fullName evidence="3">DUF480 domain-containing protein</fullName>
    </submittedName>
</protein>
<dbReference type="Pfam" id="PF04337">
    <property type="entry name" value="DUF480"/>
    <property type="match status" value="1"/>
</dbReference>
<gene>
    <name evidence="3" type="ORF">GFK26_33335</name>
</gene>